<evidence type="ECO:0000313" key="2">
    <source>
        <dbReference type="Proteomes" id="UP000657006"/>
    </source>
</evidence>
<dbReference type="Gene3D" id="1.10.150.240">
    <property type="entry name" value="Putative phosphatase, domain 2"/>
    <property type="match status" value="1"/>
</dbReference>
<dbReference type="Proteomes" id="UP000657006">
    <property type="component" value="Unassembled WGS sequence"/>
</dbReference>
<dbReference type="InterPro" id="IPR006439">
    <property type="entry name" value="HAD-SF_hydro_IA"/>
</dbReference>
<dbReference type="EMBL" id="JACRSQ010000022">
    <property type="protein sequence ID" value="MBC8544465.1"/>
    <property type="molecule type" value="Genomic_DNA"/>
</dbReference>
<dbReference type="PANTHER" id="PTHR18901">
    <property type="entry name" value="2-DEOXYGLUCOSE-6-PHOSPHATE PHOSPHATASE 2"/>
    <property type="match status" value="1"/>
</dbReference>
<dbReference type="InterPro" id="IPR036412">
    <property type="entry name" value="HAD-like_sf"/>
</dbReference>
<evidence type="ECO:0000313" key="1">
    <source>
        <dbReference type="EMBL" id="MBC8544465.1"/>
    </source>
</evidence>
<dbReference type="NCBIfam" id="TIGR01509">
    <property type="entry name" value="HAD-SF-IA-v3"/>
    <property type="match status" value="1"/>
</dbReference>
<dbReference type="SFLD" id="SFLDS00003">
    <property type="entry name" value="Haloacid_Dehalogenase"/>
    <property type="match status" value="1"/>
</dbReference>
<sequence length="220" mass="24943">MQYPWKAAIFDMDGTLACSMGVWRKIDIQFLDKRGIVMPEDYGAALRTMNYQEAAAYTISRFSLQETVPDVIREWHEMAVFEYGHTIGLKDGAKEFIEALRKQGVMIALATVSSRELYEPFLQNKGIHQYFDVCVDTSQVQRGKGYPDVYLFAVQELSRSLEHPLAPSDCIVFEDVLQAIQAARKGGFQTCGVYDPSSGEEWASIQRAADMTVRNFMQLL</sequence>
<dbReference type="Pfam" id="PF00702">
    <property type="entry name" value="Hydrolase"/>
    <property type="match status" value="1"/>
</dbReference>
<dbReference type="GO" id="GO:0016791">
    <property type="term" value="F:phosphatase activity"/>
    <property type="evidence" value="ECO:0007669"/>
    <property type="project" value="TreeGrafter"/>
</dbReference>
<keyword evidence="2" id="KW-1185">Reference proteome</keyword>
<dbReference type="SFLD" id="SFLDG01129">
    <property type="entry name" value="C1.5:_HAD__Beta-PGM__Phosphata"/>
    <property type="match status" value="1"/>
</dbReference>
<dbReference type="CDD" id="cd07505">
    <property type="entry name" value="HAD_BPGM-like"/>
    <property type="match status" value="1"/>
</dbReference>
<proteinExistence type="predicted"/>
<name>A0A926DSH9_9FIRM</name>
<dbReference type="AlphaFoldDB" id="A0A926DSH9"/>
<dbReference type="InterPro" id="IPR023198">
    <property type="entry name" value="PGP-like_dom2"/>
</dbReference>
<dbReference type="PRINTS" id="PR00413">
    <property type="entry name" value="HADHALOGNASE"/>
</dbReference>
<gene>
    <name evidence="1" type="ORF">H8730_13035</name>
</gene>
<reference evidence="1" key="1">
    <citation type="submission" date="2020-08" db="EMBL/GenBank/DDBJ databases">
        <title>Genome public.</title>
        <authorList>
            <person name="Liu C."/>
            <person name="Sun Q."/>
        </authorList>
    </citation>
    <scope>NUCLEOTIDE SEQUENCE</scope>
    <source>
        <strain evidence="1">NSJ-32</strain>
    </source>
</reference>
<accession>A0A926DSH9</accession>
<comment type="caution">
    <text evidence="1">The sequence shown here is derived from an EMBL/GenBank/DDBJ whole genome shotgun (WGS) entry which is preliminary data.</text>
</comment>
<dbReference type="SUPFAM" id="SSF56784">
    <property type="entry name" value="HAD-like"/>
    <property type="match status" value="1"/>
</dbReference>
<dbReference type="Gene3D" id="3.40.50.1000">
    <property type="entry name" value="HAD superfamily/HAD-like"/>
    <property type="match status" value="1"/>
</dbReference>
<protein>
    <submittedName>
        <fullName evidence="1">HAD family phosphatase</fullName>
    </submittedName>
</protein>
<dbReference type="RefSeq" id="WP_177714014.1">
    <property type="nucleotide sequence ID" value="NZ_JACRSQ010000022.1"/>
</dbReference>
<organism evidence="1 2">
    <name type="scientific">Bianquea renquensis</name>
    <dbReference type="NCBI Taxonomy" id="2763661"/>
    <lineage>
        <taxon>Bacteria</taxon>
        <taxon>Bacillati</taxon>
        <taxon>Bacillota</taxon>
        <taxon>Clostridia</taxon>
        <taxon>Eubacteriales</taxon>
        <taxon>Bianqueaceae</taxon>
        <taxon>Bianquea</taxon>
    </lineage>
</organism>
<dbReference type="PANTHER" id="PTHR18901:SF38">
    <property type="entry name" value="PSEUDOURIDINE-5'-PHOSPHATASE"/>
    <property type="match status" value="1"/>
</dbReference>
<dbReference type="InterPro" id="IPR023214">
    <property type="entry name" value="HAD_sf"/>
</dbReference>